<protein>
    <submittedName>
        <fullName evidence="2">Methylcobalamin:coenzyme M methyltransferase</fullName>
    </submittedName>
</protein>
<feature type="domain" description="Uroporphyrinogen decarboxylase (URO-D)" evidence="1">
    <location>
        <begin position="98"/>
        <end position="341"/>
    </location>
</feature>
<dbReference type="PANTHER" id="PTHR47099:SF1">
    <property type="entry name" value="METHYLCOBAMIDE:COM METHYLTRANSFERASE MTBA"/>
    <property type="match status" value="1"/>
</dbReference>
<name>A0A1U9NN65_9BACT</name>
<accession>A0A1U9NN65</accession>
<dbReference type="STRING" id="1936003.STSP2_02371"/>
<dbReference type="GO" id="GO:0032259">
    <property type="term" value="P:methylation"/>
    <property type="evidence" value="ECO:0007669"/>
    <property type="project" value="UniProtKB-KW"/>
</dbReference>
<keyword evidence="3" id="KW-1185">Reference proteome</keyword>
<dbReference type="PANTHER" id="PTHR47099">
    <property type="entry name" value="METHYLCOBAMIDE:COM METHYLTRANSFERASE MTBA"/>
    <property type="match status" value="1"/>
</dbReference>
<dbReference type="InterPro" id="IPR000257">
    <property type="entry name" value="Uroporphyrinogen_deCOase"/>
</dbReference>
<evidence type="ECO:0000313" key="2">
    <source>
        <dbReference type="EMBL" id="AQT69184.1"/>
    </source>
</evidence>
<dbReference type="AlphaFoldDB" id="A0A1U9NN65"/>
<keyword evidence="2" id="KW-0489">Methyltransferase</keyword>
<dbReference type="OrthoDB" id="9780425at2"/>
<gene>
    <name evidence="2" type="ORF">STSP2_02371</name>
</gene>
<dbReference type="InterPro" id="IPR052024">
    <property type="entry name" value="Methanogen_methyltrans"/>
</dbReference>
<reference evidence="3" key="1">
    <citation type="submission" date="2017-02" db="EMBL/GenBank/DDBJ databases">
        <title>Comparative genomics and description of representatives of a novel lineage of planctomycetes thriving in anoxic sediments.</title>
        <authorList>
            <person name="Spring S."/>
            <person name="Bunk B."/>
            <person name="Sproer C."/>
        </authorList>
    </citation>
    <scope>NUCLEOTIDE SEQUENCE [LARGE SCALE GENOMIC DNA]</scope>
    <source>
        <strain evidence="3">ST-NAGAB-D1</strain>
    </source>
</reference>
<dbReference type="InterPro" id="IPR038071">
    <property type="entry name" value="UROD/MetE-like_sf"/>
</dbReference>
<dbReference type="KEGG" id="alus:STSP2_02371"/>
<dbReference type="Proteomes" id="UP000189674">
    <property type="component" value="Chromosome"/>
</dbReference>
<sequence>MTSRERVLSVFEHELPDRVPCWCGSSVEFWEKAKKELGLDDEGLRLRFKDDFRRVFADYAGPEFPLDDPKAICRTPFGIEREGYGYGQPLSHPLAEATLEDVENYPWPDPAWMDVSKIKSTAQAYDGRFAILGGDWSPFWHDAIDLVGMENLYIKMYSEPEVVDAILKHIVDYYFEVSKRTFDAAADAIDIFFMGNDFGSQTGPLMSPEMFDRFMVPHLARLCDLGHSYGLKTQLHCCGGVYELIPSMIEAGLDGLHAVQTSCRGMDMRKLKFEFGSKIVFNGAIDSHHTLIEKDTQGVVEDTRKVLDTMMPGSGYVAGASHDTILEETPVANVLAMFDAVLRCGLYA</sequence>
<proteinExistence type="predicted"/>
<dbReference type="EMBL" id="CP019791">
    <property type="protein sequence ID" value="AQT69184.1"/>
    <property type="molecule type" value="Genomic_DNA"/>
</dbReference>
<dbReference type="Gene3D" id="3.20.20.210">
    <property type="match status" value="1"/>
</dbReference>
<dbReference type="Pfam" id="PF01208">
    <property type="entry name" value="URO-D"/>
    <property type="match status" value="1"/>
</dbReference>
<dbReference type="GO" id="GO:0006779">
    <property type="term" value="P:porphyrin-containing compound biosynthetic process"/>
    <property type="evidence" value="ECO:0007669"/>
    <property type="project" value="InterPro"/>
</dbReference>
<evidence type="ECO:0000259" key="1">
    <source>
        <dbReference type="Pfam" id="PF01208"/>
    </source>
</evidence>
<dbReference type="RefSeq" id="WP_146662761.1">
    <property type="nucleotide sequence ID" value="NZ_CP019791.1"/>
</dbReference>
<dbReference type="GO" id="GO:0008168">
    <property type="term" value="F:methyltransferase activity"/>
    <property type="evidence" value="ECO:0007669"/>
    <property type="project" value="UniProtKB-KW"/>
</dbReference>
<dbReference type="GO" id="GO:0004853">
    <property type="term" value="F:uroporphyrinogen decarboxylase activity"/>
    <property type="evidence" value="ECO:0007669"/>
    <property type="project" value="InterPro"/>
</dbReference>
<keyword evidence="2" id="KW-0808">Transferase</keyword>
<dbReference type="SUPFAM" id="SSF51726">
    <property type="entry name" value="UROD/MetE-like"/>
    <property type="match status" value="1"/>
</dbReference>
<organism evidence="2 3">
    <name type="scientific">Anaerohalosphaera lusitana</name>
    <dbReference type="NCBI Taxonomy" id="1936003"/>
    <lineage>
        <taxon>Bacteria</taxon>
        <taxon>Pseudomonadati</taxon>
        <taxon>Planctomycetota</taxon>
        <taxon>Phycisphaerae</taxon>
        <taxon>Sedimentisphaerales</taxon>
        <taxon>Anaerohalosphaeraceae</taxon>
        <taxon>Anaerohalosphaera</taxon>
    </lineage>
</organism>
<evidence type="ECO:0000313" key="3">
    <source>
        <dbReference type="Proteomes" id="UP000189674"/>
    </source>
</evidence>